<dbReference type="SUPFAM" id="SSF48498">
    <property type="entry name" value="Tetracyclin repressor-like, C-terminal domain"/>
    <property type="match status" value="1"/>
</dbReference>
<dbReference type="Proteomes" id="UP001227831">
    <property type="component" value="Unassembled WGS sequence"/>
</dbReference>
<dbReference type="EMBL" id="JAVCWF010000001">
    <property type="protein sequence ID" value="MDQ7938584.1"/>
    <property type="molecule type" value="Genomic_DNA"/>
</dbReference>
<organism evidence="3 4">
    <name type="scientific">Lactiplantibacillus brownii</name>
    <dbReference type="NCBI Taxonomy" id="3069269"/>
    <lineage>
        <taxon>Bacteria</taxon>
        <taxon>Bacillati</taxon>
        <taxon>Bacillota</taxon>
        <taxon>Bacilli</taxon>
        <taxon>Lactobacillales</taxon>
        <taxon>Lactobacillaceae</taxon>
        <taxon>Lactiplantibacillus</taxon>
    </lineage>
</organism>
<proteinExistence type="predicted"/>
<gene>
    <name evidence="3" type="ORF">RA086_13295</name>
</gene>
<dbReference type="Gene3D" id="1.10.357.10">
    <property type="entry name" value="Tetracycline Repressor, domain 2"/>
    <property type="match status" value="1"/>
</dbReference>
<keyword evidence="2" id="KW-0804">Transcription</keyword>
<comment type="caution">
    <text evidence="3">The sequence shown here is derived from an EMBL/GenBank/DDBJ whole genome shotgun (WGS) entry which is preliminary data.</text>
</comment>
<dbReference type="RefSeq" id="WP_308704257.1">
    <property type="nucleotide sequence ID" value="NZ_AP027463.1"/>
</dbReference>
<sequence length="193" mass="21432">MTNSQKLTPQATTEAFMVQFWQHGYAQTTVDELITVGQLSRSQFYRHYRSKSVALRRSLQAYQTILDEQLTQLIQRDHAMGTPLTALLADCLLMPFQSERWPAGCLMVNLMAELGDQDALIADQTQAIYADLQTRLVGLLSPHASDLAVTVSMVATSLMQVRTGLQVLAKQHPSAAQLKQQAMASVDLIIRGQ</sequence>
<keyword evidence="4" id="KW-1185">Reference proteome</keyword>
<evidence type="ECO:0000313" key="3">
    <source>
        <dbReference type="EMBL" id="MDQ7938584.1"/>
    </source>
</evidence>
<evidence type="ECO:0000256" key="2">
    <source>
        <dbReference type="ARBA" id="ARBA00023163"/>
    </source>
</evidence>
<evidence type="ECO:0000256" key="1">
    <source>
        <dbReference type="ARBA" id="ARBA00023015"/>
    </source>
</evidence>
<dbReference type="InterPro" id="IPR036271">
    <property type="entry name" value="Tet_transcr_reg_TetR-rel_C_sf"/>
</dbReference>
<dbReference type="InterPro" id="IPR009057">
    <property type="entry name" value="Homeodomain-like_sf"/>
</dbReference>
<accession>A0ABU1ACB0</accession>
<protein>
    <submittedName>
        <fullName evidence="3">TetR/AcrR family transcriptional regulator</fullName>
    </submittedName>
</protein>
<keyword evidence="1" id="KW-0805">Transcription regulation</keyword>
<dbReference type="SUPFAM" id="SSF46689">
    <property type="entry name" value="Homeodomain-like"/>
    <property type="match status" value="1"/>
</dbReference>
<dbReference type="PANTHER" id="PTHR47506:SF1">
    <property type="entry name" value="HTH-TYPE TRANSCRIPTIONAL REGULATOR YJDC"/>
    <property type="match status" value="1"/>
</dbReference>
<reference evidence="3 4" key="1">
    <citation type="journal article" date="2023" name="Int. J. Syst. Evol. Microbiol.">
        <title>Lactiplantibacillus brownii sp. nov., a novel psychrotolerant species isolated from sauerkraut.</title>
        <authorList>
            <person name="Heng Y.C."/>
            <person name="Silvaraju S."/>
            <person name="Lee J.K.Y."/>
            <person name="Kittelmann S."/>
        </authorList>
    </citation>
    <scope>NUCLEOTIDE SEQUENCE [LARGE SCALE GENOMIC DNA]</scope>
    <source>
        <strain evidence="3 4">WILCCON 0030</strain>
    </source>
</reference>
<dbReference type="PANTHER" id="PTHR47506">
    <property type="entry name" value="TRANSCRIPTIONAL REGULATORY PROTEIN"/>
    <property type="match status" value="1"/>
</dbReference>
<name>A0ABU1ACB0_9LACO</name>
<evidence type="ECO:0000313" key="4">
    <source>
        <dbReference type="Proteomes" id="UP001227831"/>
    </source>
</evidence>